<organism evidence="2">
    <name type="scientific">Paramoeba aestuarina</name>
    <dbReference type="NCBI Taxonomy" id="180227"/>
    <lineage>
        <taxon>Eukaryota</taxon>
        <taxon>Amoebozoa</taxon>
        <taxon>Discosea</taxon>
        <taxon>Flabellinia</taxon>
        <taxon>Dactylopodida</taxon>
        <taxon>Paramoebidae</taxon>
        <taxon>Paramoeba</taxon>
    </lineage>
</organism>
<dbReference type="EMBL" id="HBKR01030283">
    <property type="protein sequence ID" value="CAE2325482.1"/>
    <property type="molecule type" value="Transcribed_RNA"/>
</dbReference>
<proteinExistence type="inferred from homology"/>
<evidence type="ECO:0000313" key="2">
    <source>
        <dbReference type="EMBL" id="CAE2325482.1"/>
    </source>
</evidence>
<accession>A0A7S4P6V4</accession>
<comment type="similarity">
    <text evidence="1">Belongs to the peptidase S58 family.</text>
</comment>
<dbReference type="PANTHER" id="PTHR36512:SF3">
    <property type="entry name" value="BLR5678 PROTEIN"/>
    <property type="match status" value="1"/>
</dbReference>
<sequence>MLSSYHSSCTTLLDFDPKTTWMLPVVAETYDGVLNDINGFHLQESDAIDAVMNASFTNIQEGCVGGGTGMIAHGFKAGIGTSSRIATIGERQFTVGVLVQANCGYRRSLTVAGVRVGDKFQNTPLPGGKPDSDQGSIIVIVATDCPLLPHQLNRVARRVPGGIARVGAYGANSSGDIFLAFSTANTISCSKDASNVKFSSTLSLEMMDNECIDPIFEATIQATEEAMLNSLTVAETMVGFGGNTAYKLPQDELMSLLKNHHCLQS</sequence>
<gene>
    <name evidence="2" type="ORF">NAES01612_LOCUS19852</name>
</gene>
<protein>
    <recommendedName>
        <fullName evidence="3">Peptidase S58 DmpA</fullName>
    </recommendedName>
</protein>
<dbReference type="GO" id="GO:0004177">
    <property type="term" value="F:aminopeptidase activity"/>
    <property type="evidence" value="ECO:0007669"/>
    <property type="project" value="TreeGrafter"/>
</dbReference>
<dbReference type="PANTHER" id="PTHR36512">
    <property type="entry name" value="D-AMINOPEPTIDASE"/>
    <property type="match status" value="1"/>
</dbReference>
<dbReference type="InterPro" id="IPR016117">
    <property type="entry name" value="ArgJ-like_dom_sf"/>
</dbReference>
<dbReference type="Pfam" id="PF03576">
    <property type="entry name" value="Peptidase_S58"/>
    <property type="match status" value="1"/>
</dbReference>
<dbReference type="InterPro" id="IPR005321">
    <property type="entry name" value="Peptidase_S58_DmpA"/>
</dbReference>
<evidence type="ECO:0008006" key="3">
    <source>
        <dbReference type="Google" id="ProtNLM"/>
    </source>
</evidence>
<reference evidence="2" key="1">
    <citation type="submission" date="2021-01" db="EMBL/GenBank/DDBJ databases">
        <authorList>
            <person name="Corre E."/>
            <person name="Pelletier E."/>
            <person name="Niang G."/>
            <person name="Scheremetjew M."/>
            <person name="Finn R."/>
            <person name="Kale V."/>
            <person name="Holt S."/>
            <person name="Cochrane G."/>
            <person name="Meng A."/>
            <person name="Brown T."/>
            <person name="Cohen L."/>
        </authorList>
    </citation>
    <scope>NUCLEOTIDE SEQUENCE</scope>
    <source>
        <strain evidence="2">SoJaBio B1-5/56/2</strain>
    </source>
</reference>
<dbReference type="Gene3D" id="3.60.70.12">
    <property type="entry name" value="L-amino peptidase D-ALA esterase/amidase"/>
    <property type="match status" value="1"/>
</dbReference>
<evidence type="ECO:0000256" key="1">
    <source>
        <dbReference type="ARBA" id="ARBA00007068"/>
    </source>
</evidence>
<dbReference type="SUPFAM" id="SSF56266">
    <property type="entry name" value="DmpA/ArgJ-like"/>
    <property type="match status" value="1"/>
</dbReference>
<dbReference type="AlphaFoldDB" id="A0A7S4P6V4"/>
<name>A0A7S4P6V4_9EUKA</name>